<feature type="transmembrane region" description="Helical" evidence="8">
    <location>
        <begin position="215"/>
        <end position="236"/>
    </location>
</feature>
<evidence type="ECO:0000256" key="2">
    <source>
        <dbReference type="ARBA" id="ARBA00005745"/>
    </source>
</evidence>
<evidence type="ECO:0000256" key="4">
    <source>
        <dbReference type="ARBA" id="ARBA00022519"/>
    </source>
</evidence>
<dbReference type="PANTHER" id="PTHR30012:SF0">
    <property type="entry name" value="TYPE II SECRETION SYSTEM PROTEIN F-RELATED"/>
    <property type="match status" value="1"/>
</dbReference>
<feature type="domain" description="Type II secretion system protein GspF" evidence="9">
    <location>
        <begin position="62"/>
        <end position="185"/>
    </location>
</feature>
<gene>
    <name evidence="10" type="ORF">GN277_26840</name>
</gene>
<feature type="transmembrane region" description="Helical" evidence="8">
    <location>
        <begin position="367"/>
        <end position="388"/>
    </location>
</feature>
<evidence type="ECO:0000256" key="5">
    <source>
        <dbReference type="ARBA" id="ARBA00022692"/>
    </source>
</evidence>
<evidence type="ECO:0000256" key="3">
    <source>
        <dbReference type="ARBA" id="ARBA00022475"/>
    </source>
</evidence>
<dbReference type="Proteomes" id="UP000460412">
    <property type="component" value="Unassembled WGS sequence"/>
</dbReference>
<keyword evidence="4" id="KW-0997">Cell inner membrane</keyword>
<dbReference type="Gene3D" id="1.20.81.30">
    <property type="entry name" value="Type II secretion system (T2SS), domain F"/>
    <property type="match status" value="2"/>
</dbReference>
<proteinExistence type="inferred from homology"/>
<dbReference type="GO" id="GO:0005886">
    <property type="term" value="C:plasma membrane"/>
    <property type="evidence" value="ECO:0007669"/>
    <property type="project" value="UniProtKB-SubCell"/>
</dbReference>
<protein>
    <submittedName>
        <fullName evidence="10">Type II secretion system F family protein</fullName>
    </submittedName>
</protein>
<feature type="transmembrane region" description="Helical" evidence="8">
    <location>
        <begin position="162"/>
        <end position="184"/>
    </location>
</feature>
<dbReference type="InterPro" id="IPR003004">
    <property type="entry name" value="GspF/PilC"/>
</dbReference>
<keyword evidence="7 8" id="KW-0472">Membrane</keyword>
<keyword evidence="11" id="KW-1185">Reference proteome</keyword>
<evidence type="ECO:0000256" key="6">
    <source>
        <dbReference type="ARBA" id="ARBA00022989"/>
    </source>
</evidence>
<comment type="caution">
    <text evidence="10">The sequence shown here is derived from an EMBL/GenBank/DDBJ whole genome shotgun (WGS) entry which is preliminary data.</text>
</comment>
<organism evidence="10 11">
    <name type="scientific">Sporofaciens musculi</name>
    <dbReference type="NCBI Taxonomy" id="2681861"/>
    <lineage>
        <taxon>Bacteria</taxon>
        <taxon>Bacillati</taxon>
        <taxon>Bacillota</taxon>
        <taxon>Clostridia</taxon>
        <taxon>Lachnospirales</taxon>
        <taxon>Lachnospiraceae</taxon>
        <taxon>Sporofaciens</taxon>
    </lineage>
</organism>
<evidence type="ECO:0000256" key="1">
    <source>
        <dbReference type="ARBA" id="ARBA00004429"/>
    </source>
</evidence>
<dbReference type="EMBL" id="WUQX01000001">
    <property type="protein sequence ID" value="MXP78827.1"/>
    <property type="molecule type" value="Genomic_DNA"/>
</dbReference>
<keyword evidence="6 8" id="KW-1133">Transmembrane helix</keyword>
<keyword evidence="5 8" id="KW-0812">Transmembrane</keyword>
<evidence type="ECO:0000313" key="11">
    <source>
        <dbReference type="Proteomes" id="UP000460412"/>
    </source>
</evidence>
<dbReference type="InterPro" id="IPR018076">
    <property type="entry name" value="T2SS_GspF_dom"/>
</dbReference>
<dbReference type="AlphaFoldDB" id="A0A7X3MMA3"/>
<evidence type="ECO:0000256" key="8">
    <source>
        <dbReference type="SAM" id="Phobius"/>
    </source>
</evidence>
<dbReference type="RefSeq" id="WP_159756021.1">
    <property type="nucleotide sequence ID" value="NZ_CATIYY010000169.1"/>
</dbReference>
<dbReference type="InterPro" id="IPR042094">
    <property type="entry name" value="T2SS_GspF_sf"/>
</dbReference>
<evidence type="ECO:0000259" key="9">
    <source>
        <dbReference type="Pfam" id="PF00482"/>
    </source>
</evidence>
<dbReference type="FunFam" id="1.20.81.30:FF:000001">
    <property type="entry name" value="Type II secretion system protein F"/>
    <property type="match status" value="1"/>
</dbReference>
<reference evidence="10 11" key="1">
    <citation type="submission" date="2019-12" db="EMBL/GenBank/DDBJ databases">
        <title>Sporaefaciens musculi gen. nov., sp. nov., a novel bacterium isolated from the caecum of an obese mouse.</title>
        <authorList>
            <person name="Rasmussen T.S."/>
            <person name="Streidl T."/>
            <person name="Hitch T.C.A."/>
            <person name="Wortmann E."/>
            <person name="Deptula P."/>
            <person name="Hansen M."/>
            <person name="Nielsen D.S."/>
            <person name="Clavel T."/>
            <person name="Vogensen F.K."/>
        </authorList>
    </citation>
    <scope>NUCLEOTIDE SEQUENCE [LARGE SCALE GENOMIC DNA]</scope>
    <source>
        <strain evidence="10 11">WCA-9-b2</strain>
    </source>
</reference>
<evidence type="ECO:0000256" key="7">
    <source>
        <dbReference type="ARBA" id="ARBA00023136"/>
    </source>
</evidence>
<sequence length="398" mass="44202">MPQFRYLAKNMEGKNLRGTMEAAGESVLQQQLKEQGLFLVEAKDVTASKSSRKFSSKLLSEFCKELSTLLASGISIVRALEIIADEEGLPAYARSVYLSVLAELRKGTSLSEAMETKKCFPELMIGMIRSGEGSGNIDAVMERLSLHYERENRLKHQVRSAMTYPVVLLVMCVAVVILIVTFILPQFDELFSQMESLPAVTEWLMAASDFLVHQWHILLLVIFVLAVMLQIIFKIYKIRRAIDYMKVHLPVVGRLNKIIYTARFARTLSSLYSSGMPIVGALKTAGKTIGNVYVEEQFEQVTVTVRSGVPLSQALREVDGLVRKLASTILIGEESGRLDTMLDSIAMTMEEEAEAATKRLMTLLEPVLICLMAVVVGFIIIAVMLPIYESYGAIEGSA</sequence>
<dbReference type="PANTHER" id="PTHR30012">
    <property type="entry name" value="GENERAL SECRETION PATHWAY PROTEIN"/>
    <property type="match status" value="1"/>
</dbReference>
<comment type="subcellular location">
    <subcellularLocation>
        <location evidence="1">Cell inner membrane</location>
        <topology evidence="1">Multi-pass membrane protein</topology>
    </subcellularLocation>
</comment>
<dbReference type="PRINTS" id="PR00812">
    <property type="entry name" value="BCTERIALGSPF"/>
</dbReference>
<keyword evidence="3" id="KW-1003">Cell membrane</keyword>
<name>A0A7X3MMA3_9FIRM</name>
<feature type="domain" description="Type II secretion system protein GspF" evidence="9">
    <location>
        <begin position="264"/>
        <end position="386"/>
    </location>
</feature>
<comment type="similarity">
    <text evidence="2">Belongs to the GSP F family.</text>
</comment>
<dbReference type="GO" id="GO:0015628">
    <property type="term" value="P:protein secretion by the type II secretion system"/>
    <property type="evidence" value="ECO:0007669"/>
    <property type="project" value="TreeGrafter"/>
</dbReference>
<evidence type="ECO:0000313" key="10">
    <source>
        <dbReference type="EMBL" id="MXP78827.1"/>
    </source>
</evidence>
<dbReference type="Pfam" id="PF00482">
    <property type="entry name" value="T2SSF"/>
    <property type="match status" value="2"/>
</dbReference>
<accession>A0A7X3MMA3</accession>